<sequence length="141" mass="15273">MKGENKTLTGEKSVQSRAESIRWHGCEIASTNGENHGHPSLQELDLPRSFAATRAFLEILPSACPKLSAVFFGKAPAVNSSLFKKWLDDTKPPRGALKEVHILGGRLEGLVSDAELRWTAWDGSGDWGLHVGELVGIVGLD</sequence>
<evidence type="ECO:0000313" key="2">
    <source>
        <dbReference type="Proteomes" id="UP000269721"/>
    </source>
</evidence>
<evidence type="ECO:0000313" key="1">
    <source>
        <dbReference type="EMBL" id="RKO92397.1"/>
    </source>
</evidence>
<accession>A0A4V1IS57</accession>
<keyword evidence="2" id="KW-1185">Reference proteome</keyword>
<protein>
    <submittedName>
        <fullName evidence="1">Uncharacterized protein</fullName>
    </submittedName>
</protein>
<gene>
    <name evidence="1" type="ORF">BDK51DRAFT_28662</name>
</gene>
<reference evidence="2" key="1">
    <citation type="journal article" date="2018" name="Nat. Microbiol.">
        <title>Leveraging single-cell genomics to expand the fungal tree of life.</title>
        <authorList>
            <person name="Ahrendt S.R."/>
            <person name="Quandt C.A."/>
            <person name="Ciobanu D."/>
            <person name="Clum A."/>
            <person name="Salamov A."/>
            <person name="Andreopoulos B."/>
            <person name="Cheng J.F."/>
            <person name="Woyke T."/>
            <person name="Pelin A."/>
            <person name="Henrissat B."/>
            <person name="Reynolds N.K."/>
            <person name="Benny G.L."/>
            <person name="Smith M.E."/>
            <person name="James T.Y."/>
            <person name="Grigoriev I.V."/>
        </authorList>
    </citation>
    <scope>NUCLEOTIDE SEQUENCE [LARGE SCALE GENOMIC DNA]</scope>
</reference>
<proteinExistence type="predicted"/>
<organism evidence="1 2">
    <name type="scientific">Blyttiomyces helicus</name>
    <dbReference type="NCBI Taxonomy" id="388810"/>
    <lineage>
        <taxon>Eukaryota</taxon>
        <taxon>Fungi</taxon>
        <taxon>Fungi incertae sedis</taxon>
        <taxon>Chytridiomycota</taxon>
        <taxon>Chytridiomycota incertae sedis</taxon>
        <taxon>Chytridiomycetes</taxon>
        <taxon>Chytridiomycetes incertae sedis</taxon>
        <taxon>Blyttiomyces</taxon>
    </lineage>
</organism>
<name>A0A4V1IS57_9FUNG</name>
<dbReference type="Proteomes" id="UP000269721">
    <property type="component" value="Unassembled WGS sequence"/>
</dbReference>
<dbReference type="AlphaFoldDB" id="A0A4V1IS57"/>
<dbReference type="EMBL" id="KZ994654">
    <property type="protein sequence ID" value="RKO92397.1"/>
    <property type="molecule type" value="Genomic_DNA"/>
</dbReference>